<evidence type="ECO:0000313" key="3">
    <source>
        <dbReference type="EMBL" id="GAT45191.1"/>
    </source>
</evidence>
<evidence type="ECO:0008006" key="5">
    <source>
        <dbReference type="Google" id="ProtNLM"/>
    </source>
</evidence>
<dbReference type="SUPFAM" id="SSF48230">
    <property type="entry name" value="Chondroitin AC/alginate lyase"/>
    <property type="match status" value="1"/>
</dbReference>
<keyword evidence="2" id="KW-0812">Transmembrane</keyword>
<dbReference type="PANTHER" id="PTHR38045">
    <property type="entry name" value="CHROMOSOME 1, WHOLE GENOME SHOTGUN SEQUENCE"/>
    <property type="match status" value="1"/>
</dbReference>
<sequence length="780" mass="84733">MATYDPLQSSHNHTNYPVYQENANPQFYQSTGYITPARPAAKQTSKWVKFGIPLGILVIAGVVVGVVLGIRAHNNSSSAAAASSQAAAASGSGAGHVDGKEVFAQATNTWFLPSYPSTTDTSLYTTPTLNSALSAWPADPFQPSNPSVTNLRPDRPRLIAPAHKWAALPNLIATDPYYHLWNATIFENATIWDAMVPVPYVNDGGTSGNGILDVARQIKQRVKAFSYAYRMTNDTHWADRCWEELQNAAGNGTTSWGPDVDKWDSGHFLDTAEMSAAFGIAYDWLYDIWTDEQKLAIRTTLVEYGLYYGIQGYTNSSTFIAWWANDIKGNWNCVCNGGLTLASLAILGDDTSGYAETLLGLTVTNATNNCVFAVSDDGTWSETNDYWYFGATGHAEMTSALMTATGSDLGMLTANPNFSKTGLFHMYGQGPTQLFAWGDTGPNKYTATANSLLFYASAYNVPEYALFQRDQFDSGDPWSMFWYDPQTSGAFWDGMPLDHTFDNSTDQWMSMRSSWTDANALFVGVKAGTLQGHQTHNDLDVGDFVIDALGTTWFGELGDGNYLAPDYFSNDTQGSGRWMYYRKMTEGQNTLLIGATNQDVTATPSITFGTTNDTQGSSTVYTPDGDSTAYFVADMTSAYFNVTSVKRGIRLLNGRKQVLLQDEVTAGASVQWRAHTNATVSASGTTATLTRNNQTMTVSLLNAPNGATFSTSDAVRLPTDVTPPEPDQPNTGVTVLLITLPAGTYTLEVLFTPEWNDGTTAVTPPSVALDSWTLTSHNSS</sequence>
<evidence type="ECO:0000256" key="2">
    <source>
        <dbReference type="SAM" id="Phobius"/>
    </source>
</evidence>
<name>A0ABQ0L5P8_MYCCL</name>
<dbReference type="PANTHER" id="PTHR38045:SF1">
    <property type="entry name" value="HEPARINASE II_III-LIKE PROTEIN"/>
    <property type="match status" value="1"/>
</dbReference>
<dbReference type="Gene3D" id="2.70.98.70">
    <property type="match status" value="1"/>
</dbReference>
<dbReference type="Gene3D" id="1.50.10.100">
    <property type="entry name" value="Chondroitin AC/alginate lyase"/>
    <property type="match status" value="1"/>
</dbReference>
<feature type="region of interest" description="Disordered" evidence="1">
    <location>
        <begin position="1"/>
        <end position="20"/>
    </location>
</feature>
<protein>
    <recommendedName>
        <fullName evidence="5">Heparinase II/III family protein</fullName>
    </recommendedName>
</protein>
<accession>A0ABQ0L5P8</accession>
<organism evidence="3 4">
    <name type="scientific">Mycena chlorophos</name>
    <name type="common">Agaric fungus</name>
    <name type="synonym">Agaricus chlorophos</name>
    <dbReference type="NCBI Taxonomy" id="658473"/>
    <lineage>
        <taxon>Eukaryota</taxon>
        <taxon>Fungi</taxon>
        <taxon>Dikarya</taxon>
        <taxon>Basidiomycota</taxon>
        <taxon>Agaricomycotina</taxon>
        <taxon>Agaricomycetes</taxon>
        <taxon>Agaricomycetidae</taxon>
        <taxon>Agaricales</taxon>
        <taxon>Marasmiineae</taxon>
        <taxon>Mycenaceae</taxon>
        <taxon>Mycena</taxon>
    </lineage>
</organism>
<dbReference type="Proteomes" id="UP000815677">
    <property type="component" value="Unassembled WGS sequence"/>
</dbReference>
<feature type="transmembrane region" description="Helical" evidence="2">
    <location>
        <begin position="47"/>
        <end position="70"/>
    </location>
</feature>
<keyword evidence="2" id="KW-0472">Membrane</keyword>
<keyword evidence="2" id="KW-1133">Transmembrane helix</keyword>
<dbReference type="EMBL" id="DF840919">
    <property type="protein sequence ID" value="GAT45191.1"/>
    <property type="molecule type" value="Genomic_DNA"/>
</dbReference>
<evidence type="ECO:0000313" key="4">
    <source>
        <dbReference type="Proteomes" id="UP000815677"/>
    </source>
</evidence>
<proteinExistence type="predicted"/>
<keyword evidence="4" id="KW-1185">Reference proteome</keyword>
<gene>
    <name evidence="3" type="ORF">MCHLO_02781</name>
</gene>
<reference evidence="3" key="1">
    <citation type="submission" date="2014-09" db="EMBL/GenBank/DDBJ databases">
        <title>Genome sequence of the luminous mushroom Mycena chlorophos for searching fungal bioluminescence genes.</title>
        <authorList>
            <person name="Tanaka Y."/>
            <person name="Kasuga D."/>
            <person name="Oba Y."/>
            <person name="Hase S."/>
            <person name="Sato K."/>
            <person name="Oba Y."/>
            <person name="Sakakibara Y."/>
        </authorList>
    </citation>
    <scope>NUCLEOTIDE SEQUENCE</scope>
</reference>
<dbReference type="InterPro" id="IPR008929">
    <property type="entry name" value="Chondroitin_lyas"/>
</dbReference>
<evidence type="ECO:0000256" key="1">
    <source>
        <dbReference type="SAM" id="MobiDB-lite"/>
    </source>
</evidence>